<proteinExistence type="predicted"/>
<gene>
    <name evidence="1" type="ORF">GCM10008908_23780</name>
</gene>
<dbReference type="Proteomes" id="UP001501047">
    <property type="component" value="Unassembled WGS sequence"/>
</dbReference>
<reference evidence="1 2" key="1">
    <citation type="journal article" date="2019" name="Int. J. Syst. Evol. Microbiol.">
        <title>The Global Catalogue of Microorganisms (GCM) 10K type strain sequencing project: providing services to taxonomists for standard genome sequencing and annotation.</title>
        <authorList>
            <consortium name="The Broad Institute Genomics Platform"/>
            <consortium name="The Broad Institute Genome Sequencing Center for Infectious Disease"/>
            <person name="Wu L."/>
            <person name="Ma J."/>
        </authorList>
    </citation>
    <scope>NUCLEOTIDE SEQUENCE [LARGE SCALE GENOMIC DNA]</scope>
    <source>
        <strain evidence="1 2">JCM 1417</strain>
    </source>
</reference>
<comment type="caution">
    <text evidence="1">The sequence shown here is derived from an EMBL/GenBank/DDBJ whole genome shotgun (WGS) entry which is preliminary data.</text>
</comment>
<dbReference type="InterPro" id="IPR024984">
    <property type="entry name" value="DUF3888"/>
</dbReference>
<dbReference type="RefSeq" id="WP_343826645.1">
    <property type="nucleotide sequence ID" value="NZ_BAAACI010000006.1"/>
</dbReference>
<dbReference type="EMBL" id="BAAACI010000006">
    <property type="protein sequence ID" value="GAA0774252.1"/>
    <property type="molecule type" value="Genomic_DNA"/>
</dbReference>
<evidence type="ECO:0000313" key="1">
    <source>
        <dbReference type="EMBL" id="GAA0774252.1"/>
    </source>
</evidence>
<evidence type="ECO:0008006" key="3">
    <source>
        <dbReference type="Google" id="ProtNLM"/>
    </source>
</evidence>
<evidence type="ECO:0000313" key="2">
    <source>
        <dbReference type="Proteomes" id="UP001501047"/>
    </source>
</evidence>
<name>A0ABN1KRL8_CLOSU</name>
<keyword evidence="2" id="KW-1185">Reference proteome</keyword>
<sequence length="191" mass="22011">MINFKKHVKKGLMLLAVMVLMGNFNGKIVFGIEKNEVSLAEADSNVIWEQKTFERIKGNEGFMYVSTIIDLPHQPPKESTEELYQDVFLALLMPYIKTEVEKYYSTYMSQTPLVDPYSIYINSISRPNGYRSFVFDISLQVNPYIGPHILVGTDNIDFTVEGNGRVKVKNFEHIKSYDLPPNYEHIMTEIV</sequence>
<accession>A0ABN1KRL8</accession>
<organism evidence="1 2">
    <name type="scientific">Clostridium subterminale</name>
    <dbReference type="NCBI Taxonomy" id="1550"/>
    <lineage>
        <taxon>Bacteria</taxon>
        <taxon>Bacillati</taxon>
        <taxon>Bacillota</taxon>
        <taxon>Clostridia</taxon>
        <taxon>Eubacteriales</taxon>
        <taxon>Clostridiaceae</taxon>
        <taxon>Clostridium</taxon>
    </lineage>
</organism>
<protein>
    <recommendedName>
        <fullName evidence="3">Lipoprotein</fullName>
    </recommendedName>
</protein>
<dbReference type="Pfam" id="PF13027">
    <property type="entry name" value="DUF3888"/>
    <property type="match status" value="1"/>
</dbReference>